<evidence type="ECO:0000256" key="9">
    <source>
        <dbReference type="ARBA" id="ARBA00047944"/>
    </source>
</evidence>
<dbReference type="Gene3D" id="3.40.1280.10">
    <property type="match status" value="1"/>
</dbReference>
<proteinExistence type="inferred from homology"/>
<evidence type="ECO:0000256" key="10">
    <source>
        <dbReference type="PIRNR" id="PIRNR015601"/>
    </source>
</evidence>
<keyword evidence="7 10" id="KW-0949">S-adenosyl-L-methionine</keyword>
<sequence>MNIILLEKDELFLPSSDERAKHIRNVLHMSVGDSFRAGVVNSVEGTATIVSSDKAGITLAFTASADASELYPLTLIVAQVRPICMRRILREAVSLGVRRILLPVSDLGEKSYLSSSLYTEGEYKKILLDGAMQSGKTGVSSVSILPSVQEAMEIAEGEKKILLDNRKGAEQLSQAALAGKSVVLAIGPERGWSEREVELFIGNGYTPMLIGGRILRTETAAVGGTLLALSRMGYV</sequence>
<keyword evidence="6 10" id="KW-0808">Transferase</keyword>
<dbReference type="EMBL" id="JADIMT010000039">
    <property type="protein sequence ID" value="MBO8435932.1"/>
    <property type="molecule type" value="Genomic_DNA"/>
</dbReference>
<gene>
    <name evidence="12" type="ORF">IAA97_03025</name>
</gene>
<dbReference type="Pfam" id="PF04452">
    <property type="entry name" value="Methyltrans_RNA"/>
    <property type="match status" value="1"/>
</dbReference>
<evidence type="ECO:0000259" key="11">
    <source>
        <dbReference type="Pfam" id="PF04452"/>
    </source>
</evidence>
<protein>
    <recommendedName>
        <fullName evidence="10">Ribosomal RNA small subunit methyltransferase E</fullName>
        <ecNumber evidence="10">2.1.1.193</ecNumber>
    </recommendedName>
</protein>
<accession>A0A9D9DXM9</accession>
<dbReference type="GO" id="GO:0070475">
    <property type="term" value="P:rRNA base methylation"/>
    <property type="evidence" value="ECO:0007669"/>
    <property type="project" value="TreeGrafter"/>
</dbReference>
<dbReference type="Proteomes" id="UP000823615">
    <property type="component" value="Unassembled WGS sequence"/>
</dbReference>
<dbReference type="EC" id="2.1.1.193" evidence="10"/>
<dbReference type="CDD" id="cd18084">
    <property type="entry name" value="RsmE-like"/>
    <property type="match status" value="1"/>
</dbReference>
<keyword evidence="4 10" id="KW-0698">rRNA processing</keyword>
<organism evidence="12 13">
    <name type="scientific">Candidatus Ornithospirochaeta stercoripullorum</name>
    <dbReference type="NCBI Taxonomy" id="2840899"/>
    <lineage>
        <taxon>Bacteria</taxon>
        <taxon>Pseudomonadati</taxon>
        <taxon>Spirochaetota</taxon>
        <taxon>Spirochaetia</taxon>
        <taxon>Spirochaetales</taxon>
        <taxon>Spirochaetaceae</taxon>
        <taxon>Spirochaetaceae incertae sedis</taxon>
        <taxon>Candidatus Ornithospirochaeta</taxon>
    </lineage>
</organism>
<evidence type="ECO:0000256" key="1">
    <source>
        <dbReference type="ARBA" id="ARBA00004496"/>
    </source>
</evidence>
<comment type="function">
    <text evidence="8 10">Specifically methylates the N3 position of the uracil ring of uridine 1498 (m3U1498) in 16S rRNA. Acts on the fully assembled 30S ribosomal subunit.</text>
</comment>
<comment type="caution">
    <text evidence="12">The sequence shown here is derived from an EMBL/GenBank/DDBJ whole genome shotgun (WGS) entry which is preliminary data.</text>
</comment>
<reference evidence="12" key="1">
    <citation type="submission" date="2020-10" db="EMBL/GenBank/DDBJ databases">
        <authorList>
            <person name="Gilroy R."/>
        </authorList>
    </citation>
    <scope>NUCLEOTIDE SEQUENCE</scope>
    <source>
        <strain evidence="12">7293</strain>
    </source>
</reference>
<dbReference type="SUPFAM" id="SSF75217">
    <property type="entry name" value="alpha/beta knot"/>
    <property type="match status" value="1"/>
</dbReference>
<dbReference type="PIRSF" id="PIRSF015601">
    <property type="entry name" value="MTase_slr0722"/>
    <property type="match status" value="1"/>
</dbReference>
<comment type="catalytic activity">
    <reaction evidence="9 10">
        <text>uridine(1498) in 16S rRNA + S-adenosyl-L-methionine = N(3)-methyluridine(1498) in 16S rRNA + S-adenosyl-L-homocysteine + H(+)</text>
        <dbReference type="Rhea" id="RHEA:42920"/>
        <dbReference type="Rhea" id="RHEA-COMP:10283"/>
        <dbReference type="Rhea" id="RHEA-COMP:10284"/>
        <dbReference type="ChEBI" id="CHEBI:15378"/>
        <dbReference type="ChEBI" id="CHEBI:57856"/>
        <dbReference type="ChEBI" id="CHEBI:59789"/>
        <dbReference type="ChEBI" id="CHEBI:65315"/>
        <dbReference type="ChEBI" id="CHEBI:74502"/>
        <dbReference type="EC" id="2.1.1.193"/>
    </reaction>
</comment>
<evidence type="ECO:0000256" key="5">
    <source>
        <dbReference type="ARBA" id="ARBA00022603"/>
    </source>
</evidence>
<dbReference type="PANTHER" id="PTHR30027:SF3">
    <property type="entry name" value="16S RRNA (URACIL(1498)-N(3))-METHYLTRANSFERASE"/>
    <property type="match status" value="1"/>
</dbReference>
<evidence type="ECO:0000256" key="7">
    <source>
        <dbReference type="ARBA" id="ARBA00022691"/>
    </source>
</evidence>
<feature type="domain" description="Ribosomal RNA small subunit methyltransferase E methyltransferase" evidence="11">
    <location>
        <begin position="72"/>
        <end position="222"/>
    </location>
</feature>
<reference evidence="12" key="2">
    <citation type="journal article" date="2021" name="PeerJ">
        <title>Extensive microbial diversity within the chicken gut microbiome revealed by metagenomics and culture.</title>
        <authorList>
            <person name="Gilroy R."/>
            <person name="Ravi A."/>
            <person name="Getino M."/>
            <person name="Pursley I."/>
            <person name="Horton D.L."/>
            <person name="Alikhan N.F."/>
            <person name="Baker D."/>
            <person name="Gharbi K."/>
            <person name="Hall N."/>
            <person name="Watson M."/>
            <person name="Adriaenssens E.M."/>
            <person name="Foster-Nyarko E."/>
            <person name="Jarju S."/>
            <person name="Secka A."/>
            <person name="Antonio M."/>
            <person name="Oren A."/>
            <person name="Chaudhuri R.R."/>
            <person name="La Ragione R."/>
            <person name="Hildebrand F."/>
            <person name="Pallen M.J."/>
        </authorList>
    </citation>
    <scope>NUCLEOTIDE SEQUENCE</scope>
    <source>
        <strain evidence="12">7293</strain>
    </source>
</reference>
<dbReference type="InterPro" id="IPR006700">
    <property type="entry name" value="RsmE"/>
</dbReference>
<evidence type="ECO:0000313" key="12">
    <source>
        <dbReference type="EMBL" id="MBO8435932.1"/>
    </source>
</evidence>
<keyword evidence="3 10" id="KW-0963">Cytoplasm</keyword>
<dbReference type="InterPro" id="IPR029028">
    <property type="entry name" value="Alpha/beta_knot_MTases"/>
</dbReference>
<evidence type="ECO:0000313" key="13">
    <source>
        <dbReference type="Proteomes" id="UP000823615"/>
    </source>
</evidence>
<dbReference type="NCBIfam" id="TIGR00046">
    <property type="entry name" value="RsmE family RNA methyltransferase"/>
    <property type="match status" value="1"/>
</dbReference>
<dbReference type="AlphaFoldDB" id="A0A9D9DXM9"/>
<dbReference type="GO" id="GO:0005737">
    <property type="term" value="C:cytoplasm"/>
    <property type="evidence" value="ECO:0007669"/>
    <property type="project" value="UniProtKB-SubCell"/>
</dbReference>
<evidence type="ECO:0000256" key="2">
    <source>
        <dbReference type="ARBA" id="ARBA00005528"/>
    </source>
</evidence>
<comment type="subcellular location">
    <subcellularLocation>
        <location evidence="1 10">Cytoplasm</location>
    </subcellularLocation>
</comment>
<dbReference type="PANTHER" id="PTHR30027">
    <property type="entry name" value="RIBOSOMAL RNA SMALL SUBUNIT METHYLTRANSFERASE E"/>
    <property type="match status" value="1"/>
</dbReference>
<comment type="similarity">
    <text evidence="2 10">Belongs to the RNA methyltransferase RsmE family.</text>
</comment>
<dbReference type="InterPro" id="IPR046886">
    <property type="entry name" value="RsmE_MTase_dom"/>
</dbReference>
<evidence type="ECO:0000256" key="3">
    <source>
        <dbReference type="ARBA" id="ARBA00022490"/>
    </source>
</evidence>
<dbReference type="GO" id="GO:0070042">
    <property type="term" value="F:rRNA (uridine-N3-)-methyltransferase activity"/>
    <property type="evidence" value="ECO:0007669"/>
    <property type="project" value="TreeGrafter"/>
</dbReference>
<evidence type="ECO:0000256" key="8">
    <source>
        <dbReference type="ARBA" id="ARBA00025699"/>
    </source>
</evidence>
<evidence type="ECO:0000256" key="6">
    <source>
        <dbReference type="ARBA" id="ARBA00022679"/>
    </source>
</evidence>
<dbReference type="InterPro" id="IPR029026">
    <property type="entry name" value="tRNA_m1G_MTases_N"/>
</dbReference>
<keyword evidence="5 10" id="KW-0489">Methyltransferase</keyword>
<evidence type="ECO:0000256" key="4">
    <source>
        <dbReference type="ARBA" id="ARBA00022552"/>
    </source>
</evidence>
<name>A0A9D9DXM9_9SPIO</name>